<name>A0A812RCF0_9DINO</name>
<gene>
    <name evidence="3" type="ORF">SNAT2548_LOCUS23484</name>
</gene>
<protein>
    <submittedName>
        <fullName evidence="3">Uncharacterized protein</fullName>
    </submittedName>
</protein>
<dbReference type="EMBL" id="CAJNDS010002324">
    <property type="protein sequence ID" value="CAE7432028.1"/>
    <property type="molecule type" value="Genomic_DNA"/>
</dbReference>
<proteinExistence type="predicted"/>
<organism evidence="3 4">
    <name type="scientific">Symbiodinium natans</name>
    <dbReference type="NCBI Taxonomy" id="878477"/>
    <lineage>
        <taxon>Eukaryota</taxon>
        <taxon>Sar</taxon>
        <taxon>Alveolata</taxon>
        <taxon>Dinophyceae</taxon>
        <taxon>Suessiales</taxon>
        <taxon>Symbiodiniaceae</taxon>
        <taxon>Symbiodinium</taxon>
    </lineage>
</organism>
<sequence>MTPRANEKDGRGAHLPVSFCLEEEAAEDRKGGERKSRLSRGSDSSECSTCLPDDYIVELQTELSKRAAKLEKLETELAELLSANDLLRTECQLSKCNVDQLLSENDLLRRECHDSNCKLQVDMSLRKLQTRKLRISNKRLREECQDTKQHLEEAVALNAALQSKLQVAETRLKEKCCPMSAAPFCLDAAGEADLPQKVPPFAGKSLDAESERSTNDESRTRSSGAMDDECLDLSDPSSSVPNLLQYLTVDDILACRLTARQAFLNKRTGLADWYLETASKKEYVPGALRADTSQTMLASRAAPAESVDPTDPPCLVLPSLLQYLSVDDMLEWRVTSRHTRSPRVLIQHLEEMGRLDRSESIHDFSVKFDRAIKDNGQADVCGNDAEQIKYFECRWWCMRLASARKTHFAESDARRIVLANLRDLLGHCGDVDASVRASADHLVRNYGKGGLPCVQQAIAEAMLGLMENLLSGSTQISQEVSTRVMKCSYHIRHVARVLEKPQRQKWVSLLVRVLLGQQSCPKRLISDLELLWRADDDPGRSYAEAEQQLRAFRTNASKETRKDVWTLLHC</sequence>
<feature type="compositionally biased region" description="Basic and acidic residues" evidence="2">
    <location>
        <begin position="206"/>
        <end position="220"/>
    </location>
</feature>
<evidence type="ECO:0000313" key="4">
    <source>
        <dbReference type="Proteomes" id="UP000604046"/>
    </source>
</evidence>
<evidence type="ECO:0000256" key="1">
    <source>
        <dbReference type="SAM" id="Coils"/>
    </source>
</evidence>
<keyword evidence="1" id="KW-0175">Coiled coil</keyword>
<evidence type="ECO:0000256" key="2">
    <source>
        <dbReference type="SAM" id="MobiDB-lite"/>
    </source>
</evidence>
<accession>A0A812RCF0</accession>
<feature type="compositionally biased region" description="Basic and acidic residues" evidence="2">
    <location>
        <begin position="27"/>
        <end position="36"/>
    </location>
</feature>
<dbReference type="Proteomes" id="UP000604046">
    <property type="component" value="Unassembled WGS sequence"/>
</dbReference>
<feature type="coiled-coil region" evidence="1">
    <location>
        <begin position="56"/>
        <end position="90"/>
    </location>
</feature>
<feature type="region of interest" description="Disordered" evidence="2">
    <location>
        <begin position="24"/>
        <end position="47"/>
    </location>
</feature>
<keyword evidence="4" id="KW-1185">Reference proteome</keyword>
<dbReference type="AlphaFoldDB" id="A0A812RCF0"/>
<evidence type="ECO:0000313" key="3">
    <source>
        <dbReference type="EMBL" id="CAE7432028.1"/>
    </source>
</evidence>
<reference evidence="3" key="1">
    <citation type="submission" date="2021-02" db="EMBL/GenBank/DDBJ databases">
        <authorList>
            <person name="Dougan E. K."/>
            <person name="Rhodes N."/>
            <person name="Thang M."/>
            <person name="Chan C."/>
        </authorList>
    </citation>
    <scope>NUCLEOTIDE SEQUENCE</scope>
</reference>
<comment type="caution">
    <text evidence="3">The sequence shown here is derived from an EMBL/GenBank/DDBJ whole genome shotgun (WGS) entry which is preliminary data.</text>
</comment>
<feature type="coiled-coil region" evidence="1">
    <location>
        <begin position="137"/>
        <end position="171"/>
    </location>
</feature>
<feature type="region of interest" description="Disordered" evidence="2">
    <location>
        <begin position="197"/>
        <end position="234"/>
    </location>
</feature>